<keyword evidence="2" id="KW-1185">Reference proteome</keyword>
<sequence length="995" mass="112367">MGKKKLRAKKPTARPPPPDSTIVESDPKQATLAINSSDPEINSEGLRALSAFQSGDSKKALEMIKESISSHQDSPHLHCLEVFMHHSLAEKAGKGTDTQLEHLTNAACSAELAVELFPNLVEFSFLHAALLCKLAVINDKEWEKVIEVCICTLKIENPDDMLMGSNLVDVFVGSSRIETMKEQILNYLVDLWTQKHHKLTAMKAEGEAKGDNMIKEDAMGLATREKQIAAIIRDLEQQMTYYNNKKSYEDDKKLVKYDRFWRSTLTPEAKRDFLKVNIKEVERHVKSLKNVVEILSEALCFAKEHKTWKLSECFICLEKFCNHQSYRNHLRRSHWKDREIIVQTVQSIKKADAASEWIEMIMNGVWKPVNTDKAIECIGNKMKSDKGLDMHKAYVKGRDGVESDQRRDSLDRRAKILQKIQFTFLLLLLKGEDMGRQVVYWTIRYAICKFESITPSSQFKCDSQKINVICFLGASQMKELLVFVNDLILVHNCGLDQSSRMDIFIDNRYLGLDNKERLVFNGDFSCLLLDERLLWGELNGANVADESAVLPDGNEVVSWLHLCPNIGAYSRLWKRLRDSRRGKAKDIFGIILEECSHLAPAQSRISELSSKMKAVEVIENNFFEEITTRKQRQEHGNASDKHLQSPKKEAEQDDNPNPKVDENAYESIAMGEKLLREHLEKQMHLELRTGFTTAAAGAPVQTEAAGAPVQAEAADVPIQTENVDAPVQTENAGVPVQTEAPGVPLQTEAADVPVETEAADSPIQTEAAGAPIQNEAAGVPVETEAADVPVQAEAAGAPIQTEAAGVPVQTEAADVPVRSIYPNLKEDENADDGWVELAREIEEYQRQFRKEVAKSFGFSYFSVAYSCSAFKDILHRICLYVYIYIQTHTHTHTKIHMSWYKMILLYVMVLNDLQFSRFAFLVMDIIILSSGTVMHLRCSKYFWHLCREALDHLKSSLGADHHGSRLVCLLGKSSFLWLLTDDNTVTVMKYILPRH</sequence>
<name>A0ACB8I6P5_CITSI</name>
<accession>A0ACB8I6P5</accession>
<proteinExistence type="predicted"/>
<dbReference type="Proteomes" id="UP000829398">
    <property type="component" value="Chromosome 9"/>
</dbReference>
<gene>
    <name evidence="1" type="ORF">KPL71_027439</name>
</gene>
<organism evidence="1 2">
    <name type="scientific">Citrus sinensis</name>
    <name type="common">Sweet orange</name>
    <name type="synonym">Citrus aurantium var. sinensis</name>
    <dbReference type="NCBI Taxonomy" id="2711"/>
    <lineage>
        <taxon>Eukaryota</taxon>
        <taxon>Viridiplantae</taxon>
        <taxon>Streptophyta</taxon>
        <taxon>Embryophyta</taxon>
        <taxon>Tracheophyta</taxon>
        <taxon>Spermatophyta</taxon>
        <taxon>Magnoliopsida</taxon>
        <taxon>eudicotyledons</taxon>
        <taxon>Gunneridae</taxon>
        <taxon>Pentapetalae</taxon>
        <taxon>rosids</taxon>
        <taxon>malvids</taxon>
        <taxon>Sapindales</taxon>
        <taxon>Rutaceae</taxon>
        <taxon>Aurantioideae</taxon>
        <taxon>Citrus</taxon>
    </lineage>
</organism>
<reference evidence="2" key="1">
    <citation type="journal article" date="2023" name="Hortic. Res.">
        <title>A chromosome-level phased genome enabling allele-level studies in sweet orange: a case study on citrus Huanglongbing tolerance.</title>
        <authorList>
            <person name="Wu B."/>
            <person name="Yu Q."/>
            <person name="Deng Z."/>
            <person name="Duan Y."/>
            <person name="Luo F."/>
            <person name="Gmitter F. Jr."/>
        </authorList>
    </citation>
    <scope>NUCLEOTIDE SEQUENCE [LARGE SCALE GENOMIC DNA]</scope>
    <source>
        <strain evidence="2">cv. Valencia</strain>
    </source>
</reference>
<protein>
    <submittedName>
        <fullName evidence="1">USP domain-containing protein</fullName>
    </submittedName>
</protein>
<dbReference type="EMBL" id="CM039178">
    <property type="protein sequence ID" value="KAH9682669.1"/>
    <property type="molecule type" value="Genomic_DNA"/>
</dbReference>
<evidence type="ECO:0000313" key="1">
    <source>
        <dbReference type="EMBL" id="KAH9682669.1"/>
    </source>
</evidence>
<comment type="caution">
    <text evidence="1">The sequence shown here is derived from an EMBL/GenBank/DDBJ whole genome shotgun (WGS) entry which is preliminary data.</text>
</comment>
<evidence type="ECO:0000313" key="2">
    <source>
        <dbReference type="Proteomes" id="UP000829398"/>
    </source>
</evidence>